<evidence type="ECO:0000313" key="1">
    <source>
        <dbReference type="EMBL" id="MBB4797826.1"/>
    </source>
</evidence>
<dbReference type="AlphaFoldDB" id="A0A7W7INX1"/>
<dbReference type="Proteomes" id="UP000539957">
    <property type="component" value="Unassembled WGS sequence"/>
</dbReference>
<reference evidence="1 2" key="1">
    <citation type="submission" date="2020-08" db="EMBL/GenBank/DDBJ databases">
        <title>Functional genomics of gut bacteria from endangered species of beetles.</title>
        <authorList>
            <person name="Carlos-Shanley C."/>
        </authorList>
    </citation>
    <scope>NUCLEOTIDE SEQUENCE [LARGE SCALE GENOMIC DNA]</scope>
    <source>
        <strain evidence="1 2">S00123</strain>
    </source>
</reference>
<dbReference type="InterPro" id="IPR008183">
    <property type="entry name" value="Aldose_1/G6P_1-epimerase"/>
</dbReference>
<dbReference type="EC" id="5.1.3.3" evidence="1"/>
<dbReference type="Gene3D" id="2.70.98.10">
    <property type="match status" value="1"/>
</dbReference>
<dbReference type="GO" id="GO:0005975">
    <property type="term" value="P:carbohydrate metabolic process"/>
    <property type="evidence" value="ECO:0007669"/>
    <property type="project" value="InterPro"/>
</dbReference>
<sequence>MRIERGDWALGLRPDLGASITSLTWRGRDVLRPAPDDLDSPLAASSFPLAPYANRIDGGAFAFEGRAVRLPAMPGFEPHALHGVGWRSRWTVLRLDDRTIELALAAEAAPEWPWAWTATHRLTLSEDGLEMSLGLVNTDAAAMPAGLGLHPYFAVEAATRLQLSAPRVWLTDAREIPERLAAAGELIDWREGVAVAEAPLVDHAYADWAARAALLHDGWRVDLTASPNARWVQIYAPRAEAFVCVEPVTHRPDAHNAPATEDSGLRVLKPGESLSMTARITASEI</sequence>
<accession>A0A7W7INX1</accession>
<dbReference type="Pfam" id="PF01263">
    <property type="entry name" value="Aldose_epim"/>
    <property type="match status" value="1"/>
</dbReference>
<organism evidence="1 2">
    <name type="scientific">Brevundimonas bullata</name>
    <dbReference type="NCBI Taxonomy" id="13160"/>
    <lineage>
        <taxon>Bacteria</taxon>
        <taxon>Pseudomonadati</taxon>
        <taxon>Pseudomonadota</taxon>
        <taxon>Alphaproteobacteria</taxon>
        <taxon>Caulobacterales</taxon>
        <taxon>Caulobacteraceae</taxon>
        <taxon>Brevundimonas</taxon>
    </lineage>
</organism>
<gene>
    <name evidence="1" type="ORF">HNP32_001550</name>
</gene>
<protein>
    <submittedName>
        <fullName evidence="1">Aldose 1-epimerase</fullName>
        <ecNumber evidence="1">5.1.3.3</ecNumber>
    </submittedName>
</protein>
<name>A0A7W7INX1_9CAUL</name>
<dbReference type="EMBL" id="JACHKY010000002">
    <property type="protein sequence ID" value="MBB4797826.1"/>
    <property type="molecule type" value="Genomic_DNA"/>
</dbReference>
<dbReference type="InterPro" id="IPR014718">
    <property type="entry name" value="GH-type_carb-bd"/>
</dbReference>
<dbReference type="GO" id="GO:0004034">
    <property type="term" value="F:aldose 1-epimerase activity"/>
    <property type="evidence" value="ECO:0007669"/>
    <property type="project" value="UniProtKB-EC"/>
</dbReference>
<evidence type="ECO:0000313" key="2">
    <source>
        <dbReference type="Proteomes" id="UP000539957"/>
    </source>
</evidence>
<comment type="caution">
    <text evidence="1">The sequence shown here is derived from an EMBL/GenBank/DDBJ whole genome shotgun (WGS) entry which is preliminary data.</text>
</comment>
<keyword evidence="1" id="KW-0413">Isomerase</keyword>
<dbReference type="GO" id="GO:0030246">
    <property type="term" value="F:carbohydrate binding"/>
    <property type="evidence" value="ECO:0007669"/>
    <property type="project" value="InterPro"/>
</dbReference>
<dbReference type="CDD" id="cd09021">
    <property type="entry name" value="Aldose_epim_Ec_YphB"/>
    <property type="match status" value="1"/>
</dbReference>
<keyword evidence="2" id="KW-1185">Reference proteome</keyword>
<dbReference type="RefSeq" id="WP_311769913.1">
    <property type="nucleotide sequence ID" value="NZ_JACHKY010000002.1"/>
</dbReference>
<dbReference type="SUPFAM" id="SSF74650">
    <property type="entry name" value="Galactose mutarotase-like"/>
    <property type="match status" value="1"/>
</dbReference>
<dbReference type="InterPro" id="IPR011013">
    <property type="entry name" value="Gal_mutarotase_sf_dom"/>
</dbReference>
<proteinExistence type="predicted"/>